<dbReference type="InterPro" id="IPR002893">
    <property type="entry name" value="Znf_MYND"/>
</dbReference>
<keyword evidence="1" id="KW-0479">Metal-binding</keyword>
<evidence type="ECO:0000259" key="7">
    <source>
        <dbReference type="PROSITE" id="PS50865"/>
    </source>
</evidence>
<feature type="region of interest" description="Disordered" evidence="6">
    <location>
        <begin position="537"/>
        <end position="562"/>
    </location>
</feature>
<dbReference type="OrthoDB" id="10476768at2759"/>
<dbReference type="GO" id="GO:0009966">
    <property type="term" value="P:regulation of signal transduction"/>
    <property type="evidence" value="ECO:0007669"/>
    <property type="project" value="TreeGrafter"/>
</dbReference>
<dbReference type="Pfam" id="PF24324">
    <property type="entry name" value="MYND_ZMYND11_ZMYD8"/>
    <property type="match status" value="1"/>
</dbReference>
<dbReference type="STRING" id="407821.A0A087TDG2"/>
<evidence type="ECO:0000313" key="8">
    <source>
        <dbReference type="EMBL" id="KFM63151.1"/>
    </source>
</evidence>
<keyword evidence="2 4" id="KW-0863">Zinc-finger</keyword>
<dbReference type="GO" id="GO:0034243">
    <property type="term" value="P:regulation of transcription elongation by RNA polymerase II"/>
    <property type="evidence" value="ECO:0007669"/>
    <property type="project" value="InterPro"/>
</dbReference>
<accession>A0A087TDG2</accession>
<keyword evidence="8" id="KW-0418">Kinase</keyword>
<dbReference type="GO" id="GO:0005634">
    <property type="term" value="C:nucleus"/>
    <property type="evidence" value="ECO:0007669"/>
    <property type="project" value="TreeGrafter"/>
</dbReference>
<dbReference type="EMBL" id="KK114725">
    <property type="protein sequence ID" value="KFM63151.1"/>
    <property type="molecule type" value="Genomic_DNA"/>
</dbReference>
<feature type="non-terminal residue" evidence="8">
    <location>
        <position position="562"/>
    </location>
</feature>
<evidence type="ECO:0000256" key="6">
    <source>
        <dbReference type="SAM" id="MobiDB-lite"/>
    </source>
</evidence>
<dbReference type="SUPFAM" id="SSF144232">
    <property type="entry name" value="HIT/MYND zinc finger-like"/>
    <property type="match status" value="1"/>
</dbReference>
<keyword evidence="3" id="KW-0862">Zinc</keyword>
<dbReference type="PROSITE" id="PS01360">
    <property type="entry name" value="ZF_MYND_1"/>
    <property type="match status" value="1"/>
</dbReference>
<dbReference type="GO" id="GO:0003714">
    <property type="term" value="F:transcription corepressor activity"/>
    <property type="evidence" value="ECO:0007669"/>
    <property type="project" value="InterPro"/>
</dbReference>
<dbReference type="InterPro" id="IPR057053">
    <property type="entry name" value="MYND_ZMYND11_ZMYD8"/>
</dbReference>
<feature type="domain" description="MYND-type" evidence="7">
    <location>
        <begin position="452"/>
        <end position="486"/>
    </location>
</feature>
<dbReference type="GO" id="GO:0016301">
    <property type="term" value="F:kinase activity"/>
    <property type="evidence" value="ECO:0007669"/>
    <property type="project" value="UniProtKB-KW"/>
</dbReference>
<sequence>MTFSTDEEVQRSYESSYRNNAALLNVPATTICTKSAIVQNDRKGNQNISVLDHLSNNDMAVLASPVVTGSQSLAVPDSYIEQTLINYMSNEAHNELAHVYGVNYNNLSQSQIAQNLQPTRSNWSLESENNVIEEQGVNSGSKTLCDNTFLNTIHSNGNYSRCIATTSSVDQSIPMNSNEVELSITRLCGEVDHSNEENALNQVEDEPTEDIEFICETRGTIASTRKHDQNASSSSVVTSTADRSLFHAMTSFDPKVKLLVNEHCTRMENFLIGAYKLLKALPEGGAAIAHLNSENQSLKKKVSDMGRCLNFMEKKFNDHLKQSAERGFNAAKVVKCFNNKSIKMCSDKCDAAYHEYKLKMKETEESLEKQYNEKLQSYEKLVQSLEDDKLRLELQNDKLLEEIENLKICKKALELQNKKLSEEFENHKAKERLKWEQQKNEEVMEAKRADWCNVCLKPAFIHCCWNTNYCSDDCRQKHYKKHSRDCSNVESKKAPSTLTTSVENCQDFTHSSNIQRSVTLMSSSSHHTSVVQVRESTVATNSVTVPHEPTSSFMQGRNYSPL</sequence>
<evidence type="ECO:0000256" key="3">
    <source>
        <dbReference type="ARBA" id="ARBA00022833"/>
    </source>
</evidence>
<dbReference type="Proteomes" id="UP000054359">
    <property type="component" value="Unassembled WGS sequence"/>
</dbReference>
<organism evidence="8 9">
    <name type="scientific">Stegodyphus mimosarum</name>
    <name type="common">African social velvet spider</name>
    <dbReference type="NCBI Taxonomy" id="407821"/>
    <lineage>
        <taxon>Eukaryota</taxon>
        <taxon>Metazoa</taxon>
        <taxon>Ecdysozoa</taxon>
        <taxon>Arthropoda</taxon>
        <taxon>Chelicerata</taxon>
        <taxon>Arachnida</taxon>
        <taxon>Araneae</taxon>
        <taxon>Araneomorphae</taxon>
        <taxon>Entelegynae</taxon>
        <taxon>Eresoidea</taxon>
        <taxon>Eresidae</taxon>
        <taxon>Stegodyphus</taxon>
    </lineage>
</organism>
<dbReference type="PROSITE" id="PS50865">
    <property type="entry name" value="ZF_MYND_2"/>
    <property type="match status" value="1"/>
</dbReference>
<reference evidence="8 9" key="1">
    <citation type="submission" date="2013-11" db="EMBL/GenBank/DDBJ databases">
        <title>Genome sequencing of Stegodyphus mimosarum.</title>
        <authorList>
            <person name="Bechsgaard J."/>
        </authorList>
    </citation>
    <scope>NUCLEOTIDE SEQUENCE [LARGE SCALE GENOMIC DNA]</scope>
</reference>
<feature type="coiled-coil region" evidence="5">
    <location>
        <begin position="353"/>
        <end position="430"/>
    </location>
</feature>
<evidence type="ECO:0000256" key="1">
    <source>
        <dbReference type="ARBA" id="ARBA00022723"/>
    </source>
</evidence>
<dbReference type="PANTHER" id="PTHR46379">
    <property type="entry name" value="ZINC FINGER MYND DOMAIN-CONTAINING"/>
    <property type="match status" value="1"/>
</dbReference>
<keyword evidence="9" id="KW-1185">Reference proteome</keyword>
<evidence type="ECO:0000256" key="4">
    <source>
        <dbReference type="PROSITE-ProRule" id="PRU00134"/>
    </source>
</evidence>
<gene>
    <name evidence="8" type="ORF">X975_18612</name>
</gene>
<dbReference type="GO" id="GO:0008270">
    <property type="term" value="F:zinc ion binding"/>
    <property type="evidence" value="ECO:0007669"/>
    <property type="project" value="UniProtKB-KW"/>
</dbReference>
<evidence type="ECO:0000313" key="9">
    <source>
        <dbReference type="Proteomes" id="UP000054359"/>
    </source>
</evidence>
<evidence type="ECO:0000256" key="2">
    <source>
        <dbReference type="ARBA" id="ARBA00022771"/>
    </source>
</evidence>
<dbReference type="PANTHER" id="PTHR46379:SF1">
    <property type="entry name" value="ZINC FINGER MYND DOMAIN-CONTAINING PROTEIN 11"/>
    <property type="match status" value="1"/>
</dbReference>
<keyword evidence="8" id="KW-0808">Transferase</keyword>
<name>A0A087TDG2_STEMI</name>
<evidence type="ECO:0000256" key="5">
    <source>
        <dbReference type="SAM" id="Coils"/>
    </source>
</evidence>
<dbReference type="InterPro" id="IPR047269">
    <property type="entry name" value="ZMY11"/>
</dbReference>
<proteinExistence type="predicted"/>
<keyword evidence="5" id="KW-0175">Coiled coil</keyword>
<protein>
    <submittedName>
        <fullName evidence="8">Protein kinase C-binding protein 1</fullName>
    </submittedName>
</protein>
<dbReference type="AlphaFoldDB" id="A0A087TDG2"/>